<organism evidence="2 3">
    <name type="scientific">Golovinomyces cichoracearum</name>
    <dbReference type="NCBI Taxonomy" id="62708"/>
    <lineage>
        <taxon>Eukaryota</taxon>
        <taxon>Fungi</taxon>
        <taxon>Dikarya</taxon>
        <taxon>Ascomycota</taxon>
        <taxon>Pezizomycotina</taxon>
        <taxon>Leotiomycetes</taxon>
        <taxon>Erysiphales</taxon>
        <taxon>Erysiphaceae</taxon>
        <taxon>Golovinomyces</taxon>
    </lineage>
</organism>
<keyword evidence="1" id="KW-0732">Signal</keyword>
<dbReference type="AlphaFoldDB" id="A0A420JA25"/>
<evidence type="ECO:0000256" key="1">
    <source>
        <dbReference type="SAM" id="SignalP"/>
    </source>
</evidence>
<dbReference type="EMBL" id="MCBQ01001071">
    <property type="protein sequence ID" value="RKF83644.1"/>
    <property type="molecule type" value="Genomic_DNA"/>
</dbReference>
<feature type="chain" id="PRO_5019300233" evidence="1">
    <location>
        <begin position="29"/>
        <end position="43"/>
    </location>
</feature>
<keyword evidence="3" id="KW-1185">Reference proteome</keyword>
<dbReference type="Proteomes" id="UP000283383">
    <property type="component" value="Unassembled WGS sequence"/>
</dbReference>
<sequence>MHSTQLEEAVVQLLHLLILHALQMHSTAQLEGCACSKSALALA</sequence>
<evidence type="ECO:0000313" key="3">
    <source>
        <dbReference type="Proteomes" id="UP000283383"/>
    </source>
</evidence>
<reference evidence="2 3" key="1">
    <citation type="journal article" date="2018" name="BMC Genomics">
        <title>Comparative genome analyses reveal sequence features reflecting distinct modes of host-adaptation between dicot and monocot powdery mildew.</title>
        <authorList>
            <person name="Wu Y."/>
            <person name="Ma X."/>
            <person name="Pan Z."/>
            <person name="Kale S.D."/>
            <person name="Song Y."/>
            <person name="King H."/>
            <person name="Zhang Q."/>
            <person name="Presley C."/>
            <person name="Deng X."/>
            <person name="Wei C.I."/>
            <person name="Xiao S."/>
        </authorList>
    </citation>
    <scope>NUCLEOTIDE SEQUENCE [LARGE SCALE GENOMIC DNA]</scope>
    <source>
        <strain evidence="2">UMSG3</strain>
    </source>
</reference>
<accession>A0A420JA25</accession>
<protein>
    <submittedName>
        <fullName evidence="2">Uncharacterized protein</fullName>
    </submittedName>
</protein>
<feature type="signal peptide" evidence="1">
    <location>
        <begin position="1"/>
        <end position="28"/>
    </location>
</feature>
<name>A0A420JA25_9PEZI</name>
<comment type="caution">
    <text evidence="2">The sequence shown here is derived from an EMBL/GenBank/DDBJ whole genome shotgun (WGS) entry which is preliminary data.</text>
</comment>
<gene>
    <name evidence="2" type="ORF">GcM3_c113o26</name>
</gene>
<proteinExistence type="predicted"/>
<evidence type="ECO:0000313" key="2">
    <source>
        <dbReference type="EMBL" id="RKF83644.1"/>
    </source>
</evidence>